<feature type="transmembrane region" description="Helical" evidence="10">
    <location>
        <begin position="130"/>
        <end position="150"/>
    </location>
</feature>
<dbReference type="PROSITE" id="PS50929">
    <property type="entry name" value="ABC_TM1F"/>
    <property type="match status" value="2"/>
</dbReference>
<feature type="transmembrane region" description="Helical" evidence="10">
    <location>
        <begin position="240"/>
        <end position="263"/>
    </location>
</feature>
<keyword evidence="6" id="KW-0547">Nucleotide-binding</keyword>
<dbReference type="CDD" id="cd03250">
    <property type="entry name" value="ABCC_MRP_domain1"/>
    <property type="match status" value="1"/>
</dbReference>
<keyword evidence="14" id="KW-1185">Reference proteome</keyword>
<evidence type="ECO:0000256" key="5">
    <source>
        <dbReference type="ARBA" id="ARBA00022737"/>
    </source>
</evidence>
<dbReference type="Gene3D" id="1.20.1560.10">
    <property type="entry name" value="ABC transporter type 1, transmembrane domain"/>
    <property type="match status" value="2"/>
</dbReference>
<evidence type="ECO:0000259" key="12">
    <source>
        <dbReference type="PROSITE" id="PS50929"/>
    </source>
</evidence>
<dbReference type="Gene3D" id="3.40.50.300">
    <property type="entry name" value="P-loop containing nucleotide triphosphate hydrolases"/>
    <property type="match status" value="2"/>
</dbReference>
<dbReference type="InterPro" id="IPR036640">
    <property type="entry name" value="ABC1_TM_sf"/>
</dbReference>
<dbReference type="InterPro" id="IPR017871">
    <property type="entry name" value="ABC_transporter-like_CS"/>
</dbReference>
<protein>
    <recommendedName>
        <fullName evidence="15">Multidrug resistance-associated protein 1</fullName>
    </recommendedName>
</protein>
<dbReference type="InterPro" id="IPR011527">
    <property type="entry name" value="ABC1_TM_dom"/>
</dbReference>
<dbReference type="InterPro" id="IPR044746">
    <property type="entry name" value="ABCC_6TM_D1"/>
</dbReference>
<dbReference type="CDD" id="cd18580">
    <property type="entry name" value="ABC_6TM_ABCC_D2"/>
    <property type="match status" value="1"/>
</dbReference>
<keyword evidence="4 10" id="KW-0812">Transmembrane</keyword>
<dbReference type="EMBL" id="KK583212">
    <property type="protein sequence ID" value="KDO28276.1"/>
    <property type="molecule type" value="Genomic_DNA"/>
</dbReference>
<comment type="similarity">
    <text evidence="2">Belongs to the ABC transporter superfamily. ABCC family. Conjugate transporter (TC 3.A.1.208) subfamily.</text>
</comment>
<feature type="transmembrane region" description="Helical" evidence="10">
    <location>
        <begin position="779"/>
        <end position="807"/>
    </location>
</feature>
<dbReference type="OrthoDB" id="6500128at2759"/>
<evidence type="ECO:0000259" key="11">
    <source>
        <dbReference type="PROSITE" id="PS50893"/>
    </source>
</evidence>
<dbReference type="GO" id="GO:0005774">
    <property type="term" value="C:vacuolar membrane"/>
    <property type="evidence" value="ECO:0007669"/>
    <property type="project" value="UniProtKB-SubCell"/>
</dbReference>
<dbReference type="Pfam" id="PF00005">
    <property type="entry name" value="ABC_tran"/>
    <property type="match status" value="2"/>
</dbReference>
<feature type="transmembrane region" description="Helical" evidence="10">
    <location>
        <begin position="850"/>
        <end position="868"/>
    </location>
</feature>
<feature type="transmembrane region" description="Helical" evidence="10">
    <location>
        <begin position="355"/>
        <end position="378"/>
    </location>
</feature>
<dbReference type="VEuPathDB" id="FungiDB:SPRG_06327"/>
<dbReference type="OMA" id="MELKDAR"/>
<evidence type="ECO:0000256" key="10">
    <source>
        <dbReference type="SAM" id="Phobius"/>
    </source>
</evidence>
<dbReference type="GO" id="GO:0016887">
    <property type="term" value="F:ATP hydrolysis activity"/>
    <property type="evidence" value="ECO:0007669"/>
    <property type="project" value="InterPro"/>
</dbReference>
<feature type="domain" description="ABC transmembrane type-1" evidence="12">
    <location>
        <begin position="750"/>
        <end position="1023"/>
    </location>
</feature>
<dbReference type="PANTHER" id="PTHR24223">
    <property type="entry name" value="ATP-BINDING CASSETTE SUB-FAMILY C"/>
    <property type="match status" value="1"/>
</dbReference>
<feature type="transmembrane region" description="Helical" evidence="10">
    <location>
        <begin position="966"/>
        <end position="988"/>
    </location>
</feature>
<evidence type="ECO:0000256" key="2">
    <source>
        <dbReference type="ARBA" id="ARBA00009726"/>
    </source>
</evidence>
<comment type="subcellular location">
    <subcellularLocation>
        <location evidence="1">Vacuole membrane</location>
        <topology evidence="1">Multi-pass membrane protein</topology>
    </subcellularLocation>
</comment>
<dbReference type="CDD" id="cd03244">
    <property type="entry name" value="ABCC_MRP_domain2"/>
    <property type="match status" value="1"/>
</dbReference>
<dbReference type="Proteomes" id="UP000030745">
    <property type="component" value="Unassembled WGS sequence"/>
</dbReference>
<dbReference type="InterPro" id="IPR050173">
    <property type="entry name" value="ABC_transporter_C-like"/>
</dbReference>
<dbReference type="FunFam" id="1.20.1560.10:FF:000006">
    <property type="entry name" value="ATP-binding cassette, sub-family C (CFTR/MRP), member 9"/>
    <property type="match status" value="1"/>
</dbReference>
<dbReference type="GO" id="GO:0140359">
    <property type="term" value="F:ABC-type transporter activity"/>
    <property type="evidence" value="ECO:0007669"/>
    <property type="project" value="InterPro"/>
</dbReference>
<dbReference type="SMART" id="SM00382">
    <property type="entry name" value="AAA"/>
    <property type="match status" value="2"/>
</dbReference>
<evidence type="ECO:0000256" key="1">
    <source>
        <dbReference type="ARBA" id="ARBA00004128"/>
    </source>
</evidence>
<dbReference type="FunFam" id="3.40.50.300:FF:000074">
    <property type="entry name" value="Multidrug resistance-associated protein 5 isoform 1"/>
    <property type="match status" value="1"/>
</dbReference>
<dbReference type="CDD" id="cd18579">
    <property type="entry name" value="ABC_6TM_ABCC_D1"/>
    <property type="match status" value="1"/>
</dbReference>
<dbReference type="SUPFAM" id="SSF52540">
    <property type="entry name" value="P-loop containing nucleoside triphosphate hydrolases"/>
    <property type="match status" value="2"/>
</dbReference>
<gene>
    <name evidence="13" type="ORF">SPRG_06327</name>
</gene>
<evidence type="ECO:0000256" key="7">
    <source>
        <dbReference type="ARBA" id="ARBA00022840"/>
    </source>
</evidence>
<keyword evidence="7" id="KW-0067">ATP-binding</keyword>
<evidence type="ECO:0000256" key="8">
    <source>
        <dbReference type="ARBA" id="ARBA00022989"/>
    </source>
</evidence>
<dbReference type="STRING" id="695850.A0A067CP30"/>
<dbReference type="PANTHER" id="PTHR24223:SF443">
    <property type="entry name" value="MULTIDRUG-RESISTANCE LIKE PROTEIN 1, ISOFORM I"/>
    <property type="match status" value="1"/>
</dbReference>
<proteinExistence type="inferred from homology"/>
<reference evidence="13 14" key="1">
    <citation type="journal article" date="2013" name="PLoS Genet.">
        <title>Distinctive expansion of potential virulence genes in the genome of the oomycete fish pathogen Saprolegnia parasitica.</title>
        <authorList>
            <person name="Jiang R.H."/>
            <person name="de Bruijn I."/>
            <person name="Haas B.J."/>
            <person name="Belmonte R."/>
            <person name="Lobach L."/>
            <person name="Christie J."/>
            <person name="van den Ackerveken G."/>
            <person name="Bottin A."/>
            <person name="Bulone V."/>
            <person name="Diaz-Moreno S.M."/>
            <person name="Dumas B."/>
            <person name="Fan L."/>
            <person name="Gaulin E."/>
            <person name="Govers F."/>
            <person name="Grenville-Briggs L.J."/>
            <person name="Horner N.R."/>
            <person name="Levin J.Z."/>
            <person name="Mammella M."/>
            <person name="Meijer H.J."/>
            <person name="Morris P."/>
            <person name="Nusbaum C."/>
            <person name="Oome S."/>
            <person name="Phillips A.J."/>
            <person name="van Rooyen D."/>
            <person name="Rzeszutek E."/>
            <person name="Saraiva M."/>
            <person name="Secombes C.J."/>
            <person name="Seidl M.F."/>
            <person name="Snel B."/>
            <person name="Stassen J.H."/>
            <person name="Sykes S."/>
            <person name="Tripathy S."/>
            <person name="van den Berg H."/>
            <person name="Vega-Arreguin J.C."/>
            <person name="Wawra S."/>
            <person name="Young S.K."/>
            <person name="Zeng Q."/>
            <person name="Dieguez-Uribeondo J."/>
            <person name="Russ C."/>
            <person name="Tyler B.M."/>
            <person name="van West P."/>
        </authorList>
    </citation>
    <scope>NUCLEOTIDE SEQUENCE [LARGE SCALE GENOMIC DNA]</scope>
    <source>
        <strain evidence="13 14">CBS 223.65</strain>
    </source>
</reference>
<keyword evidence="5" id="KW-0677">Repeat</keyword>
<evidence type="ECO:0000256" key="9">
    <source>
        <dbReference type="ARBA" id="ARBA00023136"/>
    </source>
</evidence>
<evidence type="ECO:0000313" key="13">
    <source>
        <dbReference type="EMBL" id="KDO28276.1"/>
    </source>
</evidence>
<feature type="transmembrane region" description="Helical" evidence="10">
    <location>
        <begin position="730"/>
        <end position="754"/>
    </location>
</feature>
<feature type="transmembrane region" description="Helical" evidence="10">
    <location>
        <begin position="162"/>
        <end position="180"/>
    </location>
</feature>
<feature type="domain" description="ABC transporter" evidence="11">
    <location>
        <begin position="454"/>
        <end position="679"/>
    </location>
</feature>
<dbReference type="InterPro" id="IPR027417">
    <property type="entry name" value="P-loop_NTPase"/>
</dbReference>
<dbReference type="KEGG" id="spar:SPRG_06327"/>
<keyword evidence="3" id="KW-0813">Transport</keyword>
<feature type="domain" description="ABC transmembrane type-1" evidence="12">
    <location>
        <begin position="131"/>
        <end position="414"/>
    </location>
</feature>
<dbReference type="GO" id="GO:0005524">
    <property type="term" value="F:ATP binding"/>
    <property type="evidence" value="ECO:0007669"/>
    <property type="project" value="UniProtKB-KW"/>
</dbReference>
<dbReference type="InterPro" id="IPR003593">
    <property type="entry name" value="AAA+_ATPase"/>
</dbReference>
<evidence type="ECO:0000313" key="14">
    <source>
        <dbReference type="Proteomes" id="UP000030745"/>
    </source>
</evidence>
<dbReference type="PROSITE" id="PS00211">
    <property type="entry name" value="ABC_TRANSPORTER_1"/>
    <property type="match status" value="1"/>
</dbReference>
<feature type="transmembrane region" description="Helical" evidence="10">
    <location>
        <begin position="874"/>
        <end position="895"/>
    </location>
</feature>
<dbReference type="GeneID" id="24128676"/>
<evidence type="ECO:0008006" key="15">
    <source>
        <dbReference type="Google" id="ProtNLM"/>
    </source>
</evidence>
<feature type="domain" description="ABC transporter" evidence="11">
    <location>
        <begin position="1059"/>
        <end position="1292"/>
    </location>
</feature>
<evidence type="ECO:0000256" key="6">
    <source>
        <dbReference type="ARBA" id="ARBA00022741"/>
    </source>
</evidence>
<keyword evidence="9 10" id="KW-0472">Membrane</keyword>
<feature type="transmembrane region" description="Helical" evidence="10">
    <location>
        <begin position="269"/>
        <end position="290"/>
    </location>
</feature>
<sequence length="1318" mass="144480">MAKALTWVAHRMSRNARGQHLLHMAFFNRPPLVVVMPPAPSYKAVSIGHERNRDDPAVHPRTHASHLSRALYLWTSPLLALGNERQLDMADVWPLEPSHVCKRVSRRFERNVRRSHSIWRTIVALHGRRFAAIGAIQVLVVGCTLYAPYVLHEIVSAASADAGAFAMADVLFVVGALYIVKVIQAILSARVSFETQRIALDVTSALQHLLFQKALVLDASARREKSSGEIANMFSTDVQAIINFSVGANQLWLFPLQTIAILYMLHRVIGYAAFVGAGVIGVVLLTNNCLATTQRSVFRRLMELKDARMKSVSEIFGAMQILKLNAWEEKFYDKLSDDREVELGALRSVFRLQSVWVGLLLAAPIVVTIASLATYTLVMHKTLSAAKVFTALSLFSMLRFPMMALPQVIANLMQALVATRRIREFLDLHEKDVAEVMTPATHPEAAKTYAASDIVIANGTFAWTAATPPLFSNVNLSIAKGELVVIHGVVGAGKSSLIAALLGEMHKADGSLVYRGGDVAYFSQQAWIQNSTIRDNILFGRRYDRKKYHAVLDACALTKDVALLPAGDRTEIGQKGVNVSGGQKARIALARACYSDADIFLLDAPLSAVDAIVQNDIFTKCILGLLSKKTVLLVTHCPEIIESKLIDRTIEVTKHGVLLNTPVQKELPSPLQQHLVFSRCSSDASEAHEDAPSPMPMPAYPPYAYEEENSPTGQLIFQEMRSKGRVSTKVFASYVTAIGGGKVLLTWAGLLLLGQTMQVAGDLMLGAWSSAPATADARLYLWTYAGLALGGILMCTLRTISIFVGGLRASRSLFDTMTRSLLQAPMHFFDTTPLGRVLNRFSNDMNTVDVQLPMLLDPLTGVIFSVLVQLTTTVLVIKAAGVLLLPLIYIYVCLARSYVTPAREMERVAKTTKSPMLNLISECIDGALVIRAFGQKHMERFQSTHQANVDAANSATFASQVMTQWFILRVQLLSAHLVLFVSISLVYLRGMLSPGLIGLVLNYTFNMLPSLEYIVSIGAQVETAMVGPERIAEYCSVPTEPPRVIPGAVPKAWPEHGAIAFTNVSFRYKSYDPLVLKQVSVSIRAGEKIGIVGRTGAGKSSLTMALFRIAELASGRIEIDGVDLASIGVRTLRSRLAIIPQNPVLFKGSLRQYLDPFDEFLDADLWSALAKVHMRDRITRADGLDSTVEENGENFSVGERQMLCMARALLRQAKVVVMDEATAAIDHATDVLLQRVIRTEFANSTVLTIAHRLDTVLDCDRILVFDQGRIAQCDSPNELISLGRGIFYELCQEGGYLDKVLAQTTPTGSPSSSLSISP</sequence>
<dbReference type="RefSeq" id="XP_012201096.1">
    <property type="nucleotide sequence ID" value="XM_012345706.1"/>
</dbReference>
<dbReference type="SUPFAM" id="SSF90123">
    <property type="entry name" value="ABC transporter transmembrane region"/>
    <property type="match status" value="2"/>
</dbReference>
<evidence type="ECO:0000256" key="3">
    <source>
        <dbReference type="ARBA" id="ARBA00022448"/>
    </source>
</evidence>
<dbReference type="Pfam" id="PF00664">
    <property type="entry name" value="ABC_membrane"/>
    <property type="match status" value="2"/>
</dbReference>
<organism evidence="13 14">
    <name type="scientific">Saprolegnia parasitica (strain CBS 223.65)</name>
    <dbReference type="NCBI Taxonomy" id="695850"/>
    <lineage>
        <taxon>Eukaryota</taxon>
        <taxon>Sar</taxon>
        <taxon>Stramenopiles</taxon>
        <taxon>Oomycota</taxon>
        <taxon>Saprolegniomycetes</taxon>
        <taxon>Saprolegniales</taxon>
        <taxon>Saprolegniaceae</taxon>
        <taxon>Saprolegnia</taxon>
    </lineage>
</organism>
<keyword evidence="8 10" id="KW-1133">Transmembrane helix</keyword>
<dbReference type="PROSITE" id="PS50893">
    <property type="entry name" value="ABC_TRANSPORTER_2"/>
    <property type="match status" value="2"/>
</dbReference>
<evidence type="ECO:0000256" key="4">
    <source>
        <dbReference type="ARBA" id="ARBA00022692"/>
    </source>
</evidence>
<name>A0A067CP30_SAPPC</name>
<dbReference type="FunFam" id="3.40.50.300:FF:000997">
    <property type="entry name" value="Multidrug resistance-associated protein 1"/>
    <property type="match status" value="1"/>
</dbReference>
<dbReference type="FunFam" id="1.20.1560.10:FF:000063">
    <property type="entry name" value="Multidrug resistance protein ABC transporter"/>
    <property type="match status" value="1"/>
</dbReference>
<dbReference type="InterPro" id="IPR044726">
    <property type="entry name" value="ABCC_6TM_D2"/>
</dbReference>
<accession>A0A067CP30</accession>
<dbReference type="InterPro" id="IPR003439">
    <property type="entry name" value="ABC_transporter-like_ATP-bd"/>
</dbReference>
<feature type="transmembrane region" description="Helical" evidence="10">
    <location>
        <begin position="398"/>
        <end position="418"/>
    </location>
</feature>